<dbReference type="Pfam" id="PF00939">
    <property type="entry name" value="Na_sulph_symp"/>
    <property type="match status" value="1"/>
</dbReference>
<keyword evidence="5 6" id="KW-0472">Membrane</keyword>
<reference evidence="8 9" key="1">
    <citation type="submission" date="2023-05" db="EMBL/GenBank/DDBJ databases">
        <title>Pseudoalteromonas ardens sp. nov., Pseudoalteromonas obscura sp. nov., and Pseudoalteromonas umbrosa sp. nov., isolated from the coral Montipora capitata.</title>
        <authorList>
            <person name="Thomas E.M."/>
            <person name="Smith E.M."/>
            <person name="Papke E."/>
            <person name="Shlafstein M.D."/>
            <person name="Oline D.K."/>
            <person name="Videau P."/>
            <person name="Saw J.H."/>
            <person name="Strangman W.K."/>
            <person name="Ushijima B."/>
        </authorList>
    </citation>
    <scope>NUCLEOTIDE SEQUENCE [LARGE SCALE GENOMIC DNA]</scope>
    <source>
        <strain evidence="8 9">P94</strain>
    </source>
</reference>
<dbReference type="EMBL" id="JASJUT010000004">
    <property type="protein sequence ID" value="MDK2595782.1"/>
    <property type="molecule type" value="Genomic_DNA"/>
</dbReference>
<dbReference type="InterPro" id="IPR001898">
    <property type="entry name" value="SLC13A/DASS"/>
</dbReference>
<gene>
    <name evidence="8" type="ORF">QNM18_12050</name>
</gene>
<evidence type="ECO:0000313" key="9">
    <source>
        <dbReference type="Proteomes" id="UP001231915"/>
    </source>
</evidence>
<dbReference type="Proteomes" id="UP001231915">
    <property type="component" value="Unassembled WGS sequence"/>
</dbReference>
<feature type="transmembrane region" description="Helical" evidence="6">
    <location>
        <begin position="181"/>
        <end position="201"/>
    </location>
</feature>
<feature type="transmembrane region" description="Helical" evidence="6">
    <location>
        <begin position="466"/>
        <end position="484"/>
    </location>
</feature>
<feature type="transmembrane region" description="Helical" evidence="6">
    <location>
        <begin position="578"/>
        <end position="600"/>
    </location>
</feature>
<feature type="transmembrane region" description="Helical" evidence="6">
    <location>
        <begin position="536"/>
        <end position="566"/>
    </location>
</feature>
<name>A0ABT7EL55_9GAMM</name>
<keyword evidence="3 6" id="KW-0812">Transmembrane</keyword>
<dbReference type="SUPFAM" id="SSF51206">
    <property type="entry name" value="cAMP-binding domain-like"/>
    <property type="match status" value="1"/>
</dbReference>
<dbReference type="Pfam" id="PF00027">
    <property type="entry name" value="cNMP_binding"/>
    <property type="match status" value="1"/>
</dbReference>
<dbReference type="InterPro" id="IPR018490">
    <property type="entry name" value="cNMP-bd_dom_sf"/>
</dbReference>
<dbReference type="CDD" id="cd00038">
    <property type="entry name" value="CAP_ED"/>
    <property type="match status" value="1"/>
</dbReference>
<evidence type="ECO:0000256" key="2">
    <source>
        <dbReference type="ARBA" id="ARBA00007349"/>
    </source>
</evidence>
<dbReference type="InterPro" id="IPR014710">
    <property type="entry name" value="RmlC-like_jellyroll"/>
</dbReference>
<comment type="similarity">
    <text evidence="2">Belongs to the SLC13A/DASS transporter (TC 2.A.47) family. DIT1 subfamily.</text>
</comment>
<feature type="transmembrane region" description="Helical" evidence="6">
    <location>
        <begin position="222"/>
        <end position="251"/>
    </location>
</feature>
<evidence type="ECO:0000256" key="3">
    <source>
        <dbReference type="ARBA" id="ARBA00022692"/>
    </source>
</evidence>
<feature type="transmembrane region" description="Helical" evidence="6">
    <location>
        <begin position="354"/>
        <end position="379"/>
    </location>
</feature>
<evidence type="ECO:0000256" key="6">
    <source>
        <dbReference type="SAM" id="Phobius"/>
    </source>
</evidence>
<dbReference type="InterPro" id="IPR030676">
    <property type="entry name" value="CitT-rel"/>
</dbReference>
<evidence type="ECO:0000256" key="1">
    <source>
        <dbReference type="ARBA" id="ARBA00004141"/>
    </source>
</evidence>
<evidence type="ECO:0000313" key="8">
    <source>
        <dbReference type="EMBL" id="MDK2595782.1"/>
    </source>
</evidence>
<dbReference type="Gene3D" id="2.60.120.10">
    <property type="entry name" value="Jelly Rolls"/>
    <property type="match status" value="1"/>
</dbReference>
<feature type="domain" description="Cyclic nucleotide-binding" evidence="7">
    <location>
        <begin position="41"/>
        <end position="110"/>
    </location>
</feature>
<feature type="transmembrane region" description="Helical" evidence="6">
    <location>
        <begin position="621"/>
        <end position="643"/>
    </location>
</feature>
<comment type="caution">
    <text evidence="8">The sequence shown here is derived from an EMBL/GenBank/DDBJ whole genome shotgun (WGS) entry which is preliminary data.</text>
</comment>
<feature type="transmembrane region" description="Helical" evidence="6">
    <location>
        <begin position="300"/>
        <end position="317"/>
    </location>
</feature>
<dbReference type="InterPro" id="IPR000595">
    <property type="entry name" value="cNMP-bd_dom"/>
</dbReference>
<comment type="subcellular location">
    <subcellularLocation>
        <location evidence="1">Membrane</location>
        <topology evidence="1">Multi-pass membrane protein</topology>
    </subcellularLocation>
</comment>
<evidence type="ECO:0000259" key="7">
    <source>
        <dbReference type="PROSITE" id="PS50042"/>
    </source>
</evidence>
<dbReference type="PANTHER" id="PTHR42826">
    <property type="entry name" value="DICARBOXYLATE TRANSPORTER 2.1, CHLOROPLASTIC"/>
    <property type="match status" value="1"/>
</dbReference>
<protein>
    <submittedName>
        <fullName evidence="8">SLC13 family permease</fullName>
    </submittedName>
</protein>
<dbReference type="SMART" id="SM00100">
    <property type="entry name" value="cNMP"/>
    <property type="match status" value="1"/>
</dbReference>
<organism evidence="8 9">
    <name type="scientific">Pseudoalteromonas obscura</name>
    <dbReference type="NCBI Taxonomy" id="3048491"/>
    <lineage>
        <taxon>Bacteria</taxon>
        <taxon>Pseudomonadati</taxon>
        <taxon>Pseudomonadota</taxon>
        <taxon>Gammaproteobacteria</taxon>
        <taxon>Alteromonadales</taxon>
        <taxon>Pseudoalteromonadaceae</taxon>
        <taxon>Pseudoalteromonas</taxon>
    </lineage>
</organism>
<proteinExistence type="inferred from homology"/>
<feature type="transmembrane region" description="Helical" evidence="6">
    <location>
        <begin position="263"/>
        <end position="288"/>
    </location>
</feature>
<accession>A0ABT7EL55</accession>
<feature type="transmembrane region" description="Helical" evidence="6">
    <location>
        <begin position="391"/>
        <end position="415"/>
    </location>
</feature>
<dbReference type="PROSITE" id="PS50042">
    <property type="entry name" value="CNMP_BINDING_3"/>
    <property type="match status" value="1"/>
</dbReference>
<evidence type="ECO:0000256" key="4">
    <source>
        <dbReference type="ARBA" id="ARBA00022989"/>
    </source>
</evidence>
<feature type="transmembrane region" description="Helical" evidence="6">
    <location>
        <begin position="435"/>
        <end position="459"/>
    </location>
</feature>
<keyword evidence="9" id="KW-1185">Reference proteome</keyword>
<evidence type="ECO:0000256" key="5">
    <source>
        <dbReference type="ARBA" id="ARBA00023136"/>
    </source>
</evidence>
<feature type="transmembrane region" description="Helical" evidence="6">
    <location>
        <begin position="496"/>
        <end position="515"/>
    </location>
</feature>
<dbReference type="RefSeq" id="WP_284137370.1">
    <property type="nucleotide sequence ID" value="NZ_JASJUT010000004.1"/>
</dbReference>
<sequence>MNEQLLANKHSALDGAHSDGEASRDLPVLQRDIERLSQTEEFDDWSRQQLARLLPYIQKYQVAPGEKLFQHGESAEQYYVLLTGSVQLTSSTGECQTLSEGVIGKEALLGVNGYLSEVVVLESSIFLAIPSDKAHEIAPEHTASKDMFRKVLLEQVHTPAALDAQQELIEVPEVDTQYKDWFKALGWLLVVLTPACILYFGEQGGDALLNWRQKQFIAAFSVTLIMWVFQLIPMYAAGLFTLIICLSLGVVPSEVALSGYASGSFFMALSIFGLGSVLVASGATYRVVLWILQRCPNSTFSYNFSLLLLGVFLTPMIPSSNGRVGLLSPMLVDMSKSLGFKNGSAAATRLSLSMFAGVSIFSAIFMTSKSLNLLVFSLLPVQRREEFQWMNWFTAASVAGLVMLTLFLVCSHFMFRHSEKPKISKQDIKDQLAMLGPITSLEWFALCGVLFFLLAVVTASFHKIQLSWVSLTVLFVFLALGMISNKQIKNDIDWRFLILLGSMIGMVHILNYTQIDMLLSERLNLVGVFMAQDFEFFVLILIGIVFALRLFLPINAAGMLTAAIFIPLAESHGIDPWVVAFIILMLAECWLFPYQASYFVMFQGVVQKKAKLYNHASFLKFNALSVLFRIAAIYCTLPFFRWLNML</sequence>
<keyword evidence="4 6" id="KW-1133">Transmembrane helix</keyword>